<evidence type="ECO:0000259" key="5">
    <source>
        <dbReference type="PROSITE" id="PS50110"/>
    </source>
</evidence>
<proteinExistence type="predicted"/>
<dbReference type="GO" id="GO:0006355">
    <property type="term" value="P:regulation of DNA-templated transcription"/>
    <property type="evidence" value="ECO:0007669"/>
    <property type="project" value="InterPro"/>
</dbReference>
<dbReference type="InterPro" id="IPR011006">
    <property type="entry name" value="CheY-like_superfamily"/>
</dbReference>
<dbReference type="SMART" id="SM00448">
    <property type="entry name" value="REC"/>
    <property type="match status" value="1"/>
</dbReference>
<dbReference type="AlphaFoldDB" id="I4EIC5"/>
<dbReference type="PROSITE" id="PS50043">
    <property type="entry name" value="HTH_LUXR_2"/>
    <property type="match status" value="1"/>
</dbReference>
<dbReference type="InterPro" id="IPR058245">
    <property type="entry name" value="NreC/VraR/RcsB-like_REC"/>
</dbReference>
<gene>
    <name evidence="6" type="ORF">NITHO_3400021</name>
</gene>
<evidence type="ECO:0000313" key="6">
    <source>
        <dbReference type="EMBL" id="CCF84437.1"/>
    </source>
</evidence>
<keyword evidence="1 3" id="KW-0597">Phosphoprotein</keyword>
<dbReference type="Pfam" id="PF00196">
    <property type="entry name" value="GerE"/>
    <property type="match status" value="1"/>
</dbReference>
<dbReference type="SMART" id="SM00421">
    <property type="entry name" value="HTH_LUXR"/>
    <property type="match status" value="1"/>
</dbReference>
<dbReference type="InterPro" id="IPR000792">
    <property type="entry name" value="Tscrpt_reg_LuxR_C"/>
</dbReference>
<organism evidence="6 7">
    <name type="scientific">Nitrolancea hollandica Lb</name>
    <dbReference type="NCBI Taxonomy" id="1129897"/>
    <lineage>
        <taxon>Bacteria</taxon>
        <taxon>Pseudomonadati</taxon>
        <taxon>Thermomicrobiota</taxon>
        <taxon>Thermomicrobia</taxon>
        <taxon>Sphaerobacterales</taxon>
        <taxon>Sphaerobacterineae</taxon>
        <taxon>Sphaerobacteraceae</taxon>
        <taxon>Nitrolancea</taxon>
    </lineage>
</organism>
<dbReference type="SUPFAM" id="SSF52172">
    <property type="entry name" value="CheY-like"/>
    <property type="match status" value="1"/>
</dbReference>
<evidence type="ECO:0000256" key="1">
    <source>
        <dbReference type="ARBA" id="ARBA00022553"/>
    </source>
</evidence>
<keyword evidence="7" id="KW-1185">Reference proteome</keyword>
<evidence type="ECO:0000313" key="7">
    <source>
        <dbReference type="Proteomes" id="UP000004221"/>
    </source>
</evidence>
<reference evidence="6 7" key="1">
    <citation type="journal article" date="2012" name="ISME J.">
        <title>Nitrification expanded: discovery, physiology and genomics of a nitrite-oxidizing bacterium from the phylum Chloroflexi.</title>
        <authorList>
            <person name="Sorokin D.Y."/>
            <person name="Lucker S."/>
            <person name="Vejmelkova D."/>
            <person name="Kostrikina N.A."/>
            <person name="Kleerebezem R."/>
            <person name="Rijpstra W.I."/>
            <person name="Damste J.S."/>
            <person name="Le Paslier D."/>
            <person name="Muyzer G."/>
            <person name="Wagner M."/>
            <person name="van Loosdrecht M.C."/>
            <person name="Daims H."/>
        </authorList>
    </citation>
    <scope>NUCLEOTIDE SEQUENCE [LARGE SCALE GENOMIC DNA]</scope>
    <source>
        <strain evidence="7">none</strain>
    </source>
</reference>
<evidence type="ECO:0000256" key="2">
    <source>
        <dbReference type="ARBA" id="ARBA00023125"/>
    </source>
</evidence>
<feature type="domain" description="Response regulatory" evidence="5">
    <location>
        <begin position="2"/>
        <end position="117"/>
    </location>
</feature>
<dbReference type="PRINTS" id="PR00038">
    <property type="entry name" value="HTHLUXR"/>
</dbReference>
<dbReference type="InterPro" id="IPR039420">
    <property type="entry name" value="WalR-like"/>
</dbReference>
<dbReference type="Pfam" id="PF00072">
    <property type="entry name" value="Response_reg"/>
    <property type="match status" value="1"/>
</dbReference>
<name>I4EIC5_9BACT</name>
<comment type="caution">
    <text evidence="6">The sequence shown here is derived from an EMBL/GenBank/DDBJ whole genome shotgun (WGS) entry which is preliminary data.</text>
</comment>
<dbReference type="GO" id="GO:0000160">
    <property type="term" value="P:phosphorelay signal transduction system"/>
    <property type="evidence" value="ECO:0007669"/>
    <property type="project" value="InterPro"/>
</dbReference>
<dbReference type="SUPFAM" id="SSF46894">
    <property type="entry name" value="C-terminal effector domain of the bipartite response regulators"/>
    <property type="match status" value="1"/>
</dbReference>
<dbReference type="Proteomes" id="UP000004221">
    <property type="component" value="Unassembled WGS sequence"/>
</dbReference>
<sequence length="218" mass="24085">MRVLIADGHAIFRRGLADILNVHGLTVVGEARNGREAVRLARQLQPDIVLMDLTMPRLGGLTATRWIKEEMAEVKVVILTASEADDDLLAALKSGAQGYLLKDIEAKELVALLERVQGGERVVTPRLTSMLVAAIIRSGSDLQPPEPAMLTAREREVLELLVRGVTSNHELAERLRISENTVRYHVRNVLQKLHLQNRTQAVAYALRNGLVNPPDSTD</sequence>
<accession>I4EIC5</accession>
<evidence type="ECO:0000259" key="4">
    <source>
        <dbReference type="PROSITE" id="PS50043"/>
    </source>
</evidence>
<dbReference type="InterPro" id="IPR001789">
    <property type="entry name" value="Sig_transdc_resp-reg_receiver"/>
</dbReference>
<dbReference type="EMBL" id="CAGS01000269">
    <property type="protein sequence ID" value="CCF84437.1"/>
    <property type="molecule type" value="Genomic_DNA"/>
</dbReference>
<protein>
    <submittedName>
        <fullName evidence="6">Two component transcriptional regulator, LuxR family</fullName>
    </submittedName>
</protein>
<dbReference type="PANTHER" id="PTHR43214">
    <property type="entry name" value="TWO-COMPONENT RESPONSE REGULATOR"/>
    <property type="match status" value="1"/>
</dbReference>
<dbReference type="CDD" id="cd06170">
    <property type="entry name" value="LuxR_C_like"/>
    <property type="match status" value="1"/>
</dbReference>
<dbReference type="GO" id="GO:0003677">
    <property type="term" value="F:DNA binding"/>
    <property type="evidence" value="ECO:0007669"/>
    <property type="project" value="UniProtKB-KW"/>
</dbReference>
<feature type="domain" description="HTH luxR-type" evidence="4">
    <location>
        <begin position="143"/>
        <end position="209"/>
    </location>
</feature>
<dbReference type="CDD" id="cd17535">
    <property type="entry name" value="REC_NarL-like"/>
    <property type="match status" value="1"/>
</dbReference>
<evidence type="ECO:0000256" key="3">
    <source>
        <dbReference type="PROSITE-ProRule" id="PRU00169"/>
    </source>
</evidence>
<keyword evidence="2" id="KW-0238">DNA-binding</keyword>
<dbReference type="InterPro" id="IPR016032">
    <property type="entry name" value="Sig_transdc_resp-reg_C-effctor"/>
</dbReference>
<dbReference type="PROSITE" id="PS50110">
    <property type="entry name" value="RESPONSE_REGULATORY"/>
    <property type="match status" value="1"/>
</dbReference>
<feature type="modified residue" description="4-aspartylphosphate" evidence="3">
    <location>
        <position position="52"/>
    </location>
</feature>
<dbReference type="Gene3D" id="3.40.50.2300">
    <property type="match status" value="1"/>
</dbReference>
<dbReference type="OrthoDB" id="9779069at2"/>